<keyword evidence="2" id="KW-1185">Reference proteome</keyword>
<dbReference type="Proteomes" id="UP000805704">
    <property type="component" value="Chromosome 17"/>
</dbReference>
<name>A0ACB7F643_NIBAL</name>
<comment type="caution">
    <text evidence="1">The sequence shown here is derived from an EMBL/GenBank/DDBJ whole genome shotgun (WGS) entry which is preliminary data.</text>
</comment>
<dbReference type="EMBL" id="CM024805">
    <property type="protein sequence ID" value="KAG8009634.1"/>
    <property type="molecule type" value="Genomic_DNA"/>
</dbReference>
<accession>A0ACB7F643</accession>
<sequence length="98" mass="10938">VGSSPGLGSMQLCAPPPLCRDERLPPRGSLYWPVRAMEPWLTWVDCLGWQPNHLAPSQTPAGPKLRKHNRWALKGPTASALLQEDEEEDEGEGKRDRN</sequence>
<evidence type="ECO:0000313" key="1">
    <source>
        <dbReference type="EMBL" id="KAG8009634.1"/>
    </source>
</evidence>
<gene>
    <name evidence="1" type="ORF">GBF38_017998</name>
</gene>
<reference evidence="1" key="1">
    <citation type="submission" date="2020-04" db="EMBL/GenBank/DDBJ databases">
        <title>A chromosome-scale assembly and high-density genetic map of the yellow drum (Nibea albiflora) genome.</title>
        <authorList>
            <person name="Xu D."/>
            <person name="Zhang W."/>
            <person name="Chen R."/>
            <person name="Tan P."/>
            <person name="Wang L."/>
            <person name="Song H."/>
            <person name="Tian L."/>
            <person name="Zhu Q."/>
            <person name="Wang B."/>
        </authorList>
    </citation>
    <scope>NUCLEOTIDE SEQUENCE</scope>
    <source>
        <strain evidence="1">ZJHYS-2018</strain>
    </source>
</reference>
<evidence type="ECO:0000313" key="2">
    <source>
        <dbReference type="Proteomes" id="UP000805704"/>
    </source>
</evidence>
<organism evidence="1 2">
    <name type="scientific">Nibea albiflora</name>
    <name type="common">Yellow drum</name>
    <name type="synonym">Corvina albiflora</name>
    <dbReference type="NCBI Taxonomy" id="240163"/>
    <lineage>
        <taxon>Eukaryota</taxon>
        <taxon>Metazoa</taxon>
        <taxon>Chordata</taxon>
        <taxon>Craniata</taxon>
        <taxon>Vertebrata</taxon>
        <taxon>Euteleostomi</taxon>
        <taxon>Actinopterygii</taxon>
        <taxon>Neopterygii</taxon>
        <taxon>Teleostei</taxon>
        <taxon>Neoteleostei</taxon>
        <taxon>Acanthomorphata</taxon>
        <taxon>Eupercaria</taxon>
        <taxon>Sciaenidae</taxon>
        <taxon>Nibea</taxon>
    </lineage>
</organism>
<proteinExistence type="predicted"/>
<protein>
    <submittedName>
        <fullName evidence="1">Uncharacterized protein</fullName>
    </submittedName>
</protein>
<feature type="non-terminal residue" evidence="1">
    <location>
        <position position="1"/>
    </location>
</feature>